<organism evidence="1 2">
    <name type="scientific">Corynebacterium antarcticum</name>
    <dbReference type="NCBI Taxonomy" id="2800405"/>
    <lineage>
        <taxon>Bacteria</taxon>
        <taxon>Bacillati</taxon>
        <taxon>Actinomycetota</taxon>
        <taxon>Actinomycetes</taxon>
        <taxon>Mycobacteriales</taxon>
        <taxon>Corynebacteriaceae</taxon>
        <taxon>Corynebacterium</taxon>
    </lineage>
</organism>
<dbReference type="Proteomes" id="UP001070238">
    <property type="component" value="Unassembled WGS sequence"/>
</dbReference>
<protein>
    <submittedName>
        <fullName evidence="1">Uncharacterized protein</fullName>
    </submittedName>
</protein>
<dbReference type="EMBL" id="JAPMKX010000002">
    <property type="protein sequence ID" value="MCX7538147.1"/>
    <property type="molecule type" value="Genomic_DNA"/>
</dbReference>
<dbReference type="AlphaFoldDB" id="A0A9Q4GKQ8"/>
<proteinExistence type="predicted"/>
<evidence type="ECO:0000313" key="1">
    <source>
        <dbReference type="EMBL" id="MCX7538147.1"/>
    </source>
</evidence>
<accession>A0A9Q4GKQ8</accession>
<evidence type="ECO:0000313" key="2">
    <source>
        <dbReference type="Proteomes" id="UP001070238"/>
    </source>
</evidence>
<reference evidence="1" key="1">
    <citation type="submission" date="2022-11" db="EMBL/GenBank/DDBJ databases">
        <title>Corynebacterium sp. isolated from Penguins.</title>
        <authorList>
            <person name="Sedlar K."/>
            <person name="Svec P."/>
        </authorList>
    </citation>
    <scope>NUCLEOTIDE SEQUENCE</scope>
    <source>
        <strain evidence="1">P5875</strain>
    </source>
</reference>
<gene>
    <name evidence="1" type="ORF">OS123_06285</name>
</gene>
<name>A0A9Q4GKQ8_9CORY</name>
<sequence length="318" mass="36398">MKINPFQWAMGRKATYRKRGVSDIFINAVNLNSSMLDEINTLGENSRNLAYFANCLFSTEYSILHPEYESWDKQYGTASFPDPFRNALKLQKFNSLSANGILHTASHTSRNSLNEPDSYMYTPFATGVLARSACEMVSGAYRLVEEKEPEKKIAVAASILTRGINDMEWGRKRLDGREELLHTFKNWSDNAKNKTLIPKVRKHNPAEQINRISTLKENPYSFLSDFSHGNPVSVAVSIIDAQEDFGINVQNDFWCLAIAYESSLKLCNLFLEKYPQVKSIDLDRIINTHNTYLEHIEKLKTQSWGRPKEIPDRDSDQN</sequence>
<dbReference type="RefSeq" id="WP_267169360.1">
    <property type="nucleotide sequence ID" value="NZ_JAPMKX010000002.1"/>
</dbReference>
<comment type="caution">
    <text evidence="1">The sequence shown here is derived from an EMBL/GenBank/DDBJ whole genome shotgun (WGS) entry which is preliminary data.</text>
</comment>